<comment type="similarity">
    <text evidence="2 6">Belongs to the enhancer of polycomb family.</text>
</comment>
<dbReference type="GO" id="GO:0006357">
    <property type="term" value="P:regulation of transcription by RNA polymerase II"/>
    <property type="evidence" value="ECO:0007669"/>
    <property type="project" value="InterPro"/>
</dbReference>
<comment type="caution">
    <text evidence="8">The sequence shown here is derived from an EMBL/GenBank/DDBJ whole genome shotgun (WGS) entry which is preliminary data.</text>
</comment>
<gene>
    <name evidence="8" type="ORF">M8C21_016814</name>
</gene>
<feature type="domain" description="Enhancer of polycomb-like N-terminal" evidence="7">
    <location>
        <begin position="269"/>
        <end position="359"/>
    </location>
</feature>
<sequence>MKRSTRSFVNKVLRSRKRLFADRYQDEVKRLKIISLAFIDTQVNNTCKLINHDLQKESFNLGKSKTVNVNGIDEGKDAIELGELKELSLIDENRDRIKRFGIVYTRKRKRSVSIDSELKLDCFDGNRCLDKVYVRKKKKVRVGLESGFDGKCVVKKGPVVFAVSYSCDDNSSSVYRFSSFVSSVLRYLRMVKVFSWRQFYLFLSFEPDSSGYSLIGSRFLQNSTCNSSHGIFKASIGTLQRDPPLVKLVVAKKARSARKRIPRVSLFNNLSQINGSAHVESTLPVPGVREVVGYPEEDYVPFMLPESYISSKGDEVSRTLEKSYPIYDMDSDDEQWLKKLNHEGVSEDVFEKLIDAFERGIYCSPHDYSEAASAVDRCLELASKGVLEDVYSYWMAKRKKKRSALIRVFQCYKQKRVKRRSTNTVLRKKRSFRRRASQRFAVKQLDFKQDLAIYRATMALKIAEALAAGGSVEPVTGALFGCLVE</sequence>
<evidence type="ECO:0000256" key="3">
    <source>
        <dbReference type="ARBA" id="ARBA00023015"/>
    </source>
</evidence>
<keyword evidence="5 6" id="KW-0539">Nucleus</keyword>
<name>A0AAD5D483_AMBAR</name>
<keyword evidence="9" id="KW-1185">Reference proteome</keyword>
<dbReference type="AlphaFoldDB" id="A0AAD5D483"/>
<dbReference type="InterPro" id="IPR019542">
    <property type="entry name" value="Enhancer_polycomb-like_N"/>
</dbReference>
<keyword evidence="4 6" id="KW-0804">Transcription</keyword>
<evidence type="ECO:0000256" key="6">
    <source>
        <dbReference type="RuleBase" id="RU361124"/>
    </source>
</evidence>
<evidence type="ECO:0000256" key="2">
    <source>
        <dbReference type="ARBA" id="ARBA00008035"/>
    </source>
</evidence>
<dbReference type="Pfam" id="PF10513">
    <property type="entry name" value="EPL1"/>
    <property type="match status" value="1"/>
</dbReference>
<evidence type="ECO:0000256" key="5">
    <source>
        <dbReference type="ARBA" id="ARBA00023242"/>
    </source>
</evidence>
<evidence type="ECO:0000256" key="1">
    <source>
        <dbReference type="ARBA" id="ARBA00004123"/>
    </source>
</evidence>
<evidence type="ECO:0000313" key="8">
    <source>
        <dbReference type="EMBL" id="KAI7753059.1"/>
    </source>
</evidence>
<dbReference type="GO" id="GO:0005634">
    <property type="term" value="C:nucleus"/>
    <property type="evidence" value="ECO:0007669"/>
    <property type="project" value="UniProtKB-SubCell"/>
</dbReference>
<evidence type="ECO:0000259" key="7">
    <source>
        <dbReference type="Pfam" id="PF10513"/>
    </source>
</evidence>
<keyword evidence="3 6" id="KW-0805">Transcription regulation</keyword>
<protein>
    <recommendedName>
        <fullName evidence="6">Enhancer of polycomb-like protein</fullName>
    </recommendedName>
</protein>
<dbReference type="InterPro" id="IPR024943">
    <property type="entry name" value="Enhancer_polycomb"/>
</dbReference>
<dbReference type="PANTHER" id="PTHR14898">
    <property type="entry name" value="ENHANCER OF POLYCOMB"/>
    <property type="match status" value="1"/>
</dbReference>
<dbReference type="Proteomes" id="UP001206925">
    <property type="component" value="Unassembled WGS sequence"/>
</dbReference>
<reference evidence="8" key="1">
    <citation type="submission" date="2022-06" db="EMBL/GenBank/DDBJ databases">
        <title>Uncovering the hologenomic basis of an extraordinary plant invasion.</title>
        <authorList>
            <person name="Bieker V.C."/>
            <person name="Martin M.D."/>
            <person name="Gilbert T."/>
            <person name="Hodgins K."/>
            <person name="Battlay P."/>
            <person name="Petersen B."/>
            <person name="Wilson J."/>
        </authorList>
    </citation>
    <scope>NUCLEOTIDE SEQUENCE</scope>
    <source>
        <strain evidence="8">AA19_3_7</strain>
        <tissue evidence="8">Leaf</tissue>
    </source>
</reference>
<accession>A0AAD5D483</accession>
<evidence type="ECO:0000256" key="4">
    <source>
        <dbReference type="ARBA" id="ARBA00023163"/>
    </source>
</evidence>
<dbReference type="EMBL" id="JAMZMK010005560">
    <property type="protein sequence ID" value="KAI7753059.1"/>
    <property type="molecule type" value="Genomic_DNA"/>
</dbReference>
<comment type="subcellular location">
    <subcellularLocation>
        <location evidence="1 6">Nucleus</location>
    </subcellularLocation>
</comment>
<organism evidence="8 9">
    <name type="scientific">Ambrosia artemisiifolia</name>
    <name type="common">Common ragweed</name>
    <dbReference type="NCBI Taxonomy" id="4212"/>
    <lineage>
        <taxon>Eukaryota</taxon>
        <taxon>Viridiplantae</taxon>
        <taxon>Streptophyta</taxon>
        <taxon>Embryophyta</taxon>
        <taxon>Tracheophyta</taxon>
        <taxon>Spermatophyta</taxon>
        <taxon>Magnoliopsida</taxon>
        <taxon>eudicotyledons</taxon>
        <taxon>Gunneridae</taxon>
        <taxon>Pentapetalae</taxon>
        <taxon>asterids</taxon>
        <taxon>campanulids</taxon>
        <taxon>Asterales</taxon>
        <taxon>Asteraceae</taxon>
        <taxon>Asteroideae</taxon>
        <taxon>Heliantheae alliance</taxon>
        <taxon>Heliantheae</taxon>
        <taxon>Ambrosia</taxon>
    </lineage>
</organism>
<proteinExistence type="inferred from homology"/>
<dbReference type="GO" id="GO:0035267">
    <property type="term" value="C:NuA4 histone acetyltransferase complex"/>
    <property type="evidence" value="ECO:0007669"/>
    <property type="project" value="InterPro"/>
</dbReference>
<evidence type="ECO:0000313" key="9">
    <source>
        <dbReference type="Proteomes" id="UP001206925"/>
    </source>
</evidence>